<dbReference type="VEuPathDB" id="TrichDB:TVAG_466000"/>
<dbReference type="AlphaFoldDB" id="A2EX81"/>
<dbReference type="InParanoid" id="A2EX81"/>
<dbReference type="EMBL" id="DS113526">
    <property type="protein sequence ID" value="EAY02740.1"/>
    <property type="molecule type" value="Genomic_DNA"/>
</dbReference>
<keyword evidence="2" id="KW-1185">Reference proteome</keyword>
<protein>
    <submittedName>
        <fullName evidence="1">Uncharacterized protein</fullName>
    </submittedName>
</protein>
<reference evidence="1" key="1">
    <citation type="submission" date="2006-10" db="EMBL/GenBank/DDBJ databases">
        <authorList>
            <person name="Amadeo P."/>
            <person name="Zhao Q."/>
            <person name="Wortman J."/>
            <person name="Fraser-Liggett C."/>
            <person name="Carlton J."/>
        </authorList>
    </citation>
    <scope>NUCLEOTIDE SEQUENCE</scope>
    <source>
        <strain evidence="1">G3</strain>
    </source>
</reference>
<gene>
    <name evidence="1" type="ORF">TVAG_466000</name>
</gene>
<dbReference type="KEGG" id="tva:4760580"/>
<dbReference type="Proteomes" id="UP000001542">
    <property type="component" value="Unassembled WGS sequence"/>
</dbReference>
<proteinExistence type="predicted"/>
<organism evidence="1 2">
    <name type="scientific">Trichomonas vaginalis (strain ATCC PRA-98 / G3)</name>
    <dbReference type="NCBI Taxonomy" id="412133"/>
    <lineage>
        <taxon>Eukaryota</taxon>
        <taxon>Metamonada</taxon>
        <taxon>Parabasalia</taxon>
        <taxon>Trichomonadida</taxon>
        <taxon>Trichomonadidae</taxon>
        <taxon>Trichomonas</taxon>
    </lineage>
</organism>
<dbReference type="RefSeq" id="XP_001314963.1">
    <property type="nucleotide sequence ID" value="XM_001314928.1"/>
</dbReference>
<sequence>MEYKESDTTEKVQDFKQVDDTPVVRVNKSKIISEILESEACSNWDSVIDKLKLLLSLDVQNEYAINRDDCRLLIRLASNMSVVPVQNLSLELLAKYIAQYRTPAEWFVEFGGLQIFHQKLEDANCVIPCTAIFAAIASTEVGFKACVEMNIFDDLISLGLYFTDNSQDENFSIVILNLLTIYHLLLHKLSKFENHSEILQNLIIIFKKLFDLNFDQIVQYFPLLLKTIDTTEEDPCSVLIDSELIDLVFNGPSIVPPHLRPTMFQSIEQLTALSYDGWNDIILEYIQFSTIMDFIKTLENNHEEYLTCFRIAANLAYIDQSSIQYILIEENTKFFITILEKAVSKAKVYTVSAIFNVIHHGNRNQLSLLFATSLPLQCLDVLDLVNDDKLLQLLDSLYRALDSIGDIITHDKYYEEFREQLPETLQEIQDRLELSDKPSDEKICLFITSMLSDLYPESLLE</sequence>
<accession>A2EX81</accession>
<evidence type="ECO:0000313" key="1">
    <source>
        <dbReference type="EMBL" id="EAY02740.1"/>
    </source>
</evidence>
<dbReference type="VEuPathDB" id="TrichDB:TVAGG3_0503280"/>
<dbReference type="SUPFAM" id="SSF48371">
    <property type="entry name" value="ARM repeat"/>
    <property type="match status" value="1"/>
</dbReference>
<evidence type="ECO:0000313" key="2">
    <source>
        <dbReference type="Proteomes" id="UP000001542"/>
    </source>
</evidence>
<name>A2EX81_TRIV3</name>
<dbReference type="InterPro" id="IPR016024">
    <property type="entry name" value="ARM-type_fold"/>
</dbReference>
<reference evidence="1" key="2">
    <citation type="journal article" date="2007" name="Science">
        <title>Draft genome sequence of the sexually transmitted pathogen Trichomonas vaginalis.</title>
        <authorList>
            <person name="Carlton J.M."/>
            <person name="Hirt R.P."/>
            <person name="Silva J.C."/>
            <person name="Delcher A.L."/>
            <person name="Schatz M."/>
            <person name="Zhao Q."/>
            <person name="Wortman J.R."/>
            <person name="Bidwell S.L."/>
            <person name="Alsmark U.C.M."/>
            <person name="Besteiro S."/>
            <person name="Sicheritz-Ponten T."/>
            <person name="Noel C.J."/>
            <person name="Dacks J.B."/>
            <person name="Foster P.G."/>
            <person name="Simillion C."/>
            <person name="Van de Peer Y."/>
            <person name="Miranda-Saavedra D."/>
            <person name="Barton G.J."/>
            <person name="Westrop G.D."/>
            <person name="Mueller S."/>
            <person name="Dessi D."/>
            <person name="Fiori P.L."/>
            <person name="Ren Q."/>
            <person name="Paulsen I."/>
            <person name="Zhang H."/>
            <person name="Bastida-Corcuera F.D."/>
            <person name="Simoes-Barbosa A."/>
            <person name="Brown M.T."/>
            <person name="Hayes R.D."/>
            <person name="Mukherjee M."/>
            <person name="Okumura C.Y."/>
            <person name="Schneider R."/>
            <person name="Smith A.J."/>
            <person name="Vanacova S."/>
            <person name="Villalvazo M."/>
            <person name="Haas B.J."/>
            <person name="Pertea M."/>
            <person name="Feldblyum T.V."/>
            <person name="Utterback T.R."/>
            <person name="Shu C.L."/>
            <person name="Osoegawa K."/>
            <person name="de Jong P.J."/>
            <person name="Hrdy I."/>
            <person name="Horvathova L."/>
            <person name="Zubacova Z."/>
            <person name="Dolezal P."/>
            <person name="Malik S.B."/>
            <person name="Logsdon J.M. Jr."/>
            <person name="Henze K."/>
            <person name="Gupta A."/>
            <person name="Wang C.C."/>
            <person name="Dunne R.L."/>
            <person name="Upcroft J.A."/>
            <person name="Upcroft P."/>
            <person name="White O."/>
            <person name="Salzberg S.L."/>
            <person name="Tang P."/>
            <person name="Chiu C.-H."/>
            <person name="Lee Y.-S."/>
            <person name="Embley T.M."/>
            <person name="Coombs G.H."/>
            <person name="Mottram J.C."/>
            <person name="Tachezy J."/>
            <person name="Fraser-Liggett C.M."/>
            <person name="Johnson P.J."/>
        </authorList>
    </citation>
    <scope>NUCLEOTIDE SEQUENCE [LARGE SCALE GENOMIC DNA]</scope>
    <source>
        <strain evidence="1">G3</strain>
    </source>
</reference>